<organism evidence="1 2">
    <name type="scientific">Variovorax paradoxus (strain EPS)</name>
    <dbReference type="NCBI Taxonomy" id="595537"/>
    <lineage>
        <taxon>Bacteria</taxon>
        <taxon>Pseudomonadati</taxon>
        <taxon>Pseudomonadota</taxon>
        <taxon>Betaproteobacteria</taxon>
        <taxon>Burkholderiales</taxon>
        <taxon>Comamonadaceae</taxon>
        <taxon>Variovorax</taxon>
    </lineage>
</organism>
<dbReference type="Proteomes" id="UP000008917">
    <property type="component" value="Chromosome"/>
</dbReference>
<gene>
    <name evidence="1" type="ordered locus">Varpa_4557</name>
</gene>
<dbReference type="KEGG" id="vpe:Varpa_4557"/>
<accession>E6UVC9</accession>
<dbReference type="GO" id="GO:0003677">
    <property type="term" value="F:DNA binding"/>
    <property type="evidence" value="ECO:0007669"/>
    <property type="project" value="InterPro"/>
</dbReference>
<evidence type="ECO:0000313" key="2">
    <source>
        <dbReference type="Proteomes" id="UP000008917"/>
    </source>
</evidence>
<dbReference type="InterPro" id="IPR010982">
    <property type="entry name" value="Lambda_DNA-bd_dom_sf"/>
</dbReference>
<reference evidence="2" key="1">
    <citation type="submission" date="2010-12" db="EMBL/GenBank/DDBJ databases">
        <title>Complete sequence of Variovorax paradoxus EPS.</title>
        <authorList>
            <consortium name="US DOE Joint Genome Institute"/>
            <person name="Lucas S."/>
            <person name="Copeland A."/>
            <person name="Lapidus A."/>
            <person name="Cheng J.-F."/>
            <person name="Goodwin L."/>
            <person name="Pitluck S."/>
            <person name="Teshima H."/>
            <person name="Detter J.C."/>
            <person name="Han C."/>
            <person name="Tapia R."/>
            <person name="Land M."/>
            <person name="Hauser L."/>
            <person name="Kyrpides N."/>
            <person name="Ivanova N."/>
            <person name="Ovchinnikova G."/>
            <person name="Orwin P."/>
            <person name="Han J.-I.G."/>
            <person name="Woyke T."/>
        </authorList>
    </citation>
    <scope>NUCLEOTIDE SEQUENCE [LARGE SCALE GENOMIC DNA]</scope>
    <source>
        <strain evidence="2">EPS</strain>
    </source>
</reference>
<name>E6UVC9_VARPE</name>
<dbReference type="InterPro" id="IPR001387">
    <property type="entry name" value="Cro/C1-type_HTH"/>
</dbReference>
<dbReference type="HOGENOM" id="CLU_3159072_0_0_4"/>
<reference evidence="1 2" key="2">
    <citation type="journal article" date="2013" name="Genome Announc.">
        <title>Genome of the Root-Associated Plant Growth-Promoting Bacterium Variovorax paradoxus Strain EPS.</title>
        <authorList>
            <person name="Han J.I."/>
            <person name="Spain J.C."/>
            <person name="Leadbetter J.R."/>
            <person name="Ovchinnikova G."/>
            <person name="Goodwin L.A."/>
            <person name="Han C.S."/>
            <person name="Woyke T."/>
            <person name="Davenport K.W."/>
            <person name="Orwin P.M."/>
        </authorList>
    </citation>
    <scope>NUCLEOTIDE SEQUENCE [LARGE SCALE GENOMIC DNA]</scope>
    <source>
        <strain evidence="1 2">EPS</strain>
    </source>
</reference>
<evidence type="ECO:0000313" key="1">
    <source>
        <dbReference type="EMBL" id="ADU38723.1"/>
    </source>
</evidence>
<dbReference type="SUPFAM" id="SSF47413">
    <property type="entry name" value="lambda repressor-like DNA-binding domains"/>
    <property type="match status" value="1"/>
</dbReference>
<dbReference type="Gene3D" id="1.10.260.40">
    <property type="entry name" value="lambda repressor-like DNA-binding domains"/>
    <property type="match status" value="1"/>
</dbReference>
<sequence length="48" mass="5186">MSGGFSERLNELAADAGRDWQADLARNCGVSHPAISNWLSGRNNGINR</sequence>
<dbReference type="CDD" id="cd00093">
    <property type="entry name" value="HTH_XRE"/>
    <property type="match status" value="1"/>
</dbReference>
<protein>
    <submittedName>
        <fullName evidence="1">XRE family transcriptional regulator</fullName>
    </submittedName>
</protein>
<dbReference type="EMBL" id="CP002417">
    <property type="protein sequence ID" value="ADU38723.1"/>
    <property type="molecule type" value="Genomic_DNA"/>
</dbReference>
<dbReference type="AlphaFoldDB" id="E6UVC9"/>
<proteinExistence type="predicted"/>